<keyword evidence="1" id="KW-1133">Transmembrane helix</keyword>
<dbReference type="GO" id="GO:0008767">
    <property type="term" value="F:UDP-galactopyranose mutase activity"/>
    <property type="evidence" value="ECO:0007669"/>
    <property type="project" value="TreeGrafter"/>
</dbReference>
<accession>A0A1V4SGA5</accession>
<dbReference type="RefSeq" id="WP_080065545.1">
    <property type="nucleotide sequence ID" value="NZ_MZGX01000022.1"/>
</dbReference>
<dbReference type="PANTHER" id="PTHR21197:SF0">
    <property type="entry name" value="UDP-GALACTOPYRANOSE MUTASE"/>
    <property type="match status" value="1"/>
</dbReference>
<dbReference type="STRING" id="48256.CLHUN_31060"/>
<evidence type="ECO:0000313" key="4">
    <source>
        <dbReference type="Proteomes" id="UP000191554"/>
    </source>
</evidence>
<dbReference type="Gene3D" id="3.50.50.60">
    <property type="entry name" value="FAD/NAD(P)-binding domain"/>
    <property type="match status" value="1"/>
</dbReference>
<dbReference type="AlphaFoldDB" id="A0A1V4SGA5"/>
<dbReference type="GO" id="GO:0050660">
    <property type="term" value="F:flavin adenine dinucleotide binding"/>
    <property type="evidence" value="ECO:0007669"/>
    <property type="project" value="TreeGrafter"/>
</dbReference>
<protein>
    <recommendedName>
        <fullName evidence="2">Amine oxidase domain-containing protein</fullName>
    </recommendedName>
</protein>
<sequence>MKKTIIVGAGPAGLSAGYQLSKNRNIVEIFEGDSQVGGISKTVEYKGYYFDLGGHRFFTKMEDVNSLWNEILGQDFRKTPRLSRIYYRNKYFNYPITPANALFGVGMLQTLLIISSYIWIKIFPYKNEDTFEEWVSNRFGKKLYSIFFKTYTEKVWGIPCSTILAEWSAQRIKGLSLVSTIKNAFFKKNRSKIKTLIDQFDYPTYGPGMMYTAMKEKIEELGNKVHVNSRVTAVNVEGDVVKSIEVSRQSGEKSVVHGDDFISSMPLTELVKIINPCSSKEVLDAVNKLSYRSIITVDIIVNQKQLFPDNWIYIHSPEVKLGRIQNFKNWSRHMVPDQEKTSLGLEYFCTENDELWNMSDQELFKLASSEIERIRICKSSDIIDYCIVKVPKAYPVYDLNYKQHMDIIEKHVRKIKNLQLVGRYGLFKYNNMDHSIATGLYAAKNIEAGAYIYDTWSVNTDEEYHEEHAEPLTENKEAVPVP</sequence>
<dbReference type="InterPro" id="IPR036188">
    <property type="entry name" value="FAD/NAD-bd_sf"/>
</dbReference>
<gene>
    <name evidence="3" type="ORF">CLHUN_31060</name>
</gene>
<evidence type="ECO:0000259" key="2">
    <source>
        <dbReference type="Pfam" id="PF01593"/>
    </source>
</evidence>
<keyword evidence="4" id="KW-1185">Reference proteome</keyword>
<dbReference type="EMBL" id="MZGX01000022">
    <property type="protein sequence ID" value="OPX42962.1"/>
    <property type="molecule type" value="Genomic_DNA"/>
</dbReference>
<dbReference type="SUPFAM" id="SSF51971">
    <property type="entry name" value="Nucleotide-binding domain"/>
    <property type="match status" value="1"/>
</dbReference>
<dbReference type="PRINTS" id="PR00419">
    <property type="entry name" value="ADXRDTASE"/>
</dbReference>
<dbReference type="NCBIfam" id="NF005545">
    <property type="entry name" value="PRK07208.1-1"/>
    <property type="match status" value="1"/>
</dbReference>
<name>A0A1V4SGA5_RUMHU</name>
<keyword evidence="1" id="KW-0812">Transmembrane</keyword>
<feature type="transmembrane region" description="Helical" evidence="1">
    <location>
        <begin position="91"/>
        <end position="120"/>
    </location>
</feature>
<feature type="domain" description="Amine oxidase" evidence="2">
    <location>
        <begin position="12"/>
        <end position="446"/>
    </location>
</feature>
<comment type="caution">
    <text evidence="3">The sequence shown here is derived from an EMBL/GenBank/DDBJ whole genome shotgun (WGS) entry which is preliminary data.</text>
</comment>
<dbReference type="NCBIfam" id="NF005548">
    <property type="entry name" value="PRK07208.1-4"/>
    <property type="match status" value="1"/>
</dbReference>
<dbReference type="Pfam" id="PF01593">
    <property type="entry name" value="Amino_oxidase"/>
    <property type="match status" value="1"/>
</dbReference>
<proteinExistence type="predicted"/>
<reference evidence="3 4" key="1">
    <citation type="submission" date="2017-03" db="EMBL/GenBank/DDBJ databases">
        <title>Genome sequence of Clostridium hungatei DSM 14427.</title>
        <authorList>
            <person name="Poehlein A."/>
            <person name="Daniel R."/>
        </authorList>
    </citation>
    <scope>NUCLEOTIDE SEQUENCE [LARGE SCALE GENOMIC DNA]</scope>
    <source>
        <strain evidence="3 4">DSM 14427</strain>
    </source>
</reference>
<evidence type="ECO:0000256" key="1">
    <source>
        <dbReference type="SAM" id="Phobius"/>
    </source>
</evidence>
<dbReference type="InterPro" id="IPR002937">
    <property type="entry name" value="Amino_oxidase"/>
</dbReference>
<dbReference type="GO" id="GO:0005829">
    <property type="term" value="C:cytosol"/>
    <property type="evidence" value="ECO:0007669"/>
    <property type="project" value="TreeGrafter"/>
</dbReference>
<keyword evidence="1" id="KW-0472">Membrane</keyword>
<organism evidence="3 4">
    <name type="scientific">Ruminiclostridium hungatei</name>
    <name type="common">Clostridium hungatei</name>
    <dbReference type="NCBI Taxonomy" id="48256"/>
    <lineage>
        <taxon>Bacteria</taxon>
        <taxon>Bacillati</taxon>
        <taxon>Bacillota</taxon>
        <taxon>Clostridia</taxon>
        <taxon>Eubacteriales</taxon>
        <taxon>Oscillospiraceae</taxon>
        <taxon>Ruminiclostridium</taxon>
    </lineage>
</organism>
<dbReference type="GO" id="GO:0016491">
    <property type="term" value="F:oxidoreductase activity"/>
    <property type="evidence" value="ECO:0007669"/>
    <property type="project" value="InterPro"/>
</dbReference>
<dbReference type="Proteomes" id="UP000191554">
    <property type="component" value="Unassembled WGS sequence"/>
</dbReference>
<evidence type="ECO:0000313" key="3">
    <source>
        <dbReference type="EMBL" id="OPX42962.1"/>
    </source>
</evidence>
<dbReference type="OrthoDB" id="9814556at2"/>
<dbReference type="PANTHER" id="PTHR21197">
    <property type="entry name" value="UDP-GALACTOPYRANOSE MUTASE"/>
    <property type="match status" value="1"/>
</dbReference>